<organism evidence="2 3">
    <name type="scientific">Didymella exigua CBS 183.55</name>
    <dbReference type="NCBI Taxonomy" id="1150837"/>
    <lineage>
        <taxon>Eukaryota</taxon>
        <taxon>Fungi</taxon>
        <taxon>Dikarya</taxon>
        <taxon>Ascomycota</taxon>
        <taxon>Pezizomycotina</taxon>
        <taxon>Dothideomycetes</taxon>
        <taxon>Pleosporomycetidae</taxon>
        <taxon>Pleosporales</taxon>
        <taxon>Pleosporineae</taxon>
        <taxon>Didymellaceae</taxon>
        <taxon>Didymella</taxon>
    </lineage>
</organism>
<evidence type="ECO:0008006" key="4">
    <source>
        <dbReference type="Google" id="ProtNLM"/>
    </source>
</evidence>
<dbReference type="GeneID" id="54353730"/>
<accession>A0A6A5RQ58</accession>
<evidence type="ECO:0000313" key="3">
    <source>
        <dbReference type="Proteomes" id="UP000800082"/>
    </source>
</evidence>
<evidence type="ECO:0000256" key="1">
    <source>
        <dbReference type="SAM" id="MobiDB-lite"/>
    </source>
</evidence>
<keyword evidence="3" id="KW-1185">Reference proteome</keyword>
<dbReference type="Proteomes" id="UP000800082">
    <property type="component" value="Unassembled WGS sequence"/>
</dbReference>
<dbReference type="GO" id="GO:0048244">
    <property type="term" value="F:phytanoyl-CoA dioxygenase activity"/>
    <property type="evidence" value="ECO:0007669"/>
    <property type="project" value="InterPro"/>
</dbReference>
<feature type="region of interest" description="Disordered" evidence="1">
    <location>
        <begin position="1"/>
        <end position="25"/>
    </location>
</feature>
<feature type="compositionally biased region" description="Polar residues" evidence="1">
    <location>
        <begin position="1"/>
        <end position="11"/>
    </location>
</feature>
<dbReference type="InterPro" id="IPR008775">
    <property type="entry name" value="Phytyl_CoA_dOase-like"/>
</dbReference>
<reference evidence="2" key="1">
    <citation type="journal article" date="2020" name="Stud. Mycol.">
        <title>101 Dothideomycetes genomes: a test case for predicting lifestyles and emergence of pathogens.</title>
        <authorList>
            <person name="Haridas S."/>
            <person name="Albert R."/>
            <person name="Binder M."/>
            <person name="Bloem J."/>
            <person name="Labutti K."/>
            <person name="Salamov A."/>
            <person name="Andreopoulos B."/>
            <person name="Baker S."/>
            <person name="Barry K."/>
            <person name="Bills G."/>
            <person name="Bluhm B."/>
            <person name="Cannon C."/>
            <person name="Castanera R."/>
            <person name="Culley D."/>
            <person name="Daum C."/>
            <person name="Ezra D."/>
            <person name="Gonzalez J."/>
            <person name="Henrissat B."/>
            <person name="Kuo A."/>
            <person name="Liang C."/>
            <person name="Lipzen A."/>
            <person name="Lutzoni F."/>
            <person name="Magnuson J."/>
            <person name="Mondo S."/>
            <person name="Nolan M."/>
            <person name="Ohm R."/>
            <person name="Pangilinan J."/>
            <person name="Park H.-J."/>
            <person name="Ramirez L."/>
            <person name="Alfaro M."/>
            <person name="Sun H."/>
            <person name="Tritt A."/>
            <person name="Yoshinaga Y."/>
            <person name="Zwiers L.-H."/>
            <person name="Turgeon B."/>
            <person name="Goodwin S."/>
            <person name="Spatafora J."/>
            <person name="Crous P."/>
            <person name="Grigoriev I."/>
        </authorList>
    </citation>
    <scope>NUCLEOTIDE SEQUENCE</scope>
    <source>
        <strain evidence="2">CBS 183.55</strain>
    </source>
</reference>
<dbReference type="OrthoDB" id="187894at2759"/>
<proteinExistence type="predicted"/>
<dbReference type="SUPFAM" id="SSF51197">
    <property type="entry name" value="Clavaminate synthase-like"/>
    <property type="match status" value="1"/>
</dbReference>
<protein>
    <recommendedName>
        <fullName evidence="4">Phytanoyl-CoA dioxygenase-like protein</fullName>
    </recommendedName>
</protein>
<dbReference type="RefSeq" id="XP_033448698.1">
    <property type="nucleotide sequence ID" value="XM_033596063.1"/>
</dbReference>
<dbReference type="Gene3D" id="2.60.120.620">
    <property type="entry name" value="q2cbj1_9rhob like domain"/>
    <property type="match status" value="1"/>
</dbReference>
<dbReference type="GO" id="GO:0001561">
    <property type="term" value="P:fatty acid alpha-oxidation"/>
    <property type="evidence" value="ECO:0007669"/>
    <property type="project" value="InterPro"/>
</dbReference>
<gene>
    <name evidence="2" type="ORF">M421DRAFT_63402</name>
</gene>
<dbReference type="AlphaFoldDB" id="A0A6A5RQ58"/>
<dbReference type="EMBL" id="ML978969">
    <property type="protein sequence ID" value="KAF1928446.1"/>
    <property type="molecule type" value="Genomic_DNA"/>
</dbReference>
<sequence>MDITVNGSSAPQGPGNGITTAPPITPRVFSTSQPPSLDEFRVLTTESVPIHYPLAKGMVKNVPIYYLSTFTSYSADQLSALQDEWYHILLHGPGVFATKHMYTDLGMIDRVNDVYSTIIQKEEQMSSKKGDHFATSGSNSRIWNSFSKHCLVDPDSFFEYYSNPWLPLISSAWLGPHHRLTAQVNIVRPGGAAQISHRDYHIGFQGADSCEKFPKAVQIASQFLTLQGAVAHSDMPPESGPTRLLPFSQNFEEGYVAYRLKDFQNYFLEKYVSVPLEKGDGLFFNPALFHAAGSNTSTDVQRSANLLQISSAFGKPMEMIDSLPLVERTWNTLAEVYKRNGLSEEVKAFVSNVAEGYPFPTNLDRRVPETAGMAPASEQDLLKKALKEGWGKGKVLAELKHMKDDSKA</sequence>
<dbReference type="InterPro" id="IPR047128">
    <property type="entry name" value="PhyH"/>
</dbReference>
<dbReference type="Pfam" id="PF05721">
    <property type="entry name" value="PhyH"/>
    <property type="match status" value="1"/>
</dbReference>
<dbReference type="PANTHER" id="PTHR21308">
    <property type="entry name" value="PHYTANOYL-COA ALPHA-HYDROXYLASE"/>
    <property type="match status" value="1"/>
</dbReference>
<name>A0A6A5RQ58_9PLEO</name>
<dbReference type="PANTHER" id="PTHR21308:SF8">
    <property type="entry name" value="PHYTANOYL-COA DIOXYGENASE FAMILY PROTEIN (AFU_ORTHOLOGUE AFUA_2G09620)"/>
    <property type="match status" value="1"/>
</dbReference>
<evidence type="ECO:0000313" key="2">
    <source>
        <dbReference type="EMBL" id="KAF1928446.1"/>
    </source>
</evidence>